<dbReference type="PANTHER" id="PTHR42886:SF53">
    <property type="entry name" value="ALPHA_BETA-HYDROLASES SUPERFAMILY PROTEIN"/>
    <property type="match status" value="1"/>
</dbReference>
<reference evidence="3" key="1">
    <citation type="journal article" date="2017" name="Nat. Commun.">
        <title>The asparagus genome sheds light on the origin and evolution of a young Y chromosome.</title>
        <authorList>
            <person name="Harkess A."/>
            <person name="Zhou J."/>
            <person name="Xu C."/>
            <person name="Bowers J.E."/>
            <person name="Van der Hulst R."/>
            <person name="Ayyampalayam S."/>
            <person name="Mercati F."/>
            <person name="Riccardi P."/>
            <person name="McKain M.R."/>
            <person name="Kakrana A."/>
            <person name="Tang H."/>
            <person name="Ray J."/>
            <person name="Groenendijk J."/>
            <person name="Arikit S."/>
            <person name="Mathioni S.M."/>
            <person name="Nakano M."/>
            <person name="Shan H."/>
            <person name="Telgmann-Rauber A."/>
            <person name="Kanno A."/>
            <person name="Yue Z."/>
            <person name="Chen H."/>
            <person name="Li W."/>
            <person name="Chen Y."/>
            <person name="Xu X."/>
            <person name="Zhang Y."/>
            <person name="Luo S."/>
            <person name="Chen H."/>
            <person name="Gao J."/>
            <person name="Mao Z."/>
            <person name="Pires J.C."/>
            <person name="Luo M."/>
            <person name="Kudrna D."/>
            <person name="Wing R.A."/>
            <person name="Meyers B.C."/>
            <person name="Yi K."/>
            <person name="Kong H."/>
            <person name="Lavrijsen P."/>
            <person name="Sunseri F."/>
            <person name="Falavigna A."/>
            <person name="Ye Y."/>
            <person name="Leebens-Mack J.H."/>
            <person name="Chen G."/>
        </authorList>
    </citation>
    <scope>NUCLEOTIDE SEQUENCE [LARGE SCALE GENOMIC DNA]</scope>
    <source>
        <strain evidence="3">cv. DH0086</strain>
    </source>
</reference>
<name>A0A5P1FD70_ASPOF</name>
<dbReference type="OMA" id="DPKCRVL"/>
<dbReference type="EMBL" id="CM007383">
    <property type="protein sequence ID" value="ONK76318.1"/>
    <property type="molecule type" value="Genomic_DNA"/>
</dbReference>
<dbReference type="AlphaFoldDB" id="A0A5P1FD70"/>
<evidence type="ECO:0000313" key="3">
    <source>
        <dbReference type="Proteomes" id="UP000243459"/>
    </source>
</evidence>
<dbReference type="SUPFAM" id="SSF53474">
    <property type="entry name" value="alpha/beta-Hydrolases"/>
    <property type="match status" value="1"/>
</dbReference>
<dbReference type="Gene3D" id="3.40.50.1820">
    <property type="entry name" value="alpha/beta hydrolase"/>
    <property type="match status" value="1"/>
</dbReference>
<proteinExistence type="predicted"/>
<protein>
    <recommendedName>
        <fullName evidence="1">Serine aminopeptidase S33 domain-containing protein</fullName>
    </recommendedName>
</protein>
<evidence type="ECO:0000313" key="2">
    <source>
        <dbReference type="EMBL" id="ONK76318.1"/>
    </source>
</evidence>
<organism evidence="2 3">
    <name type="scientific">Asparagus officinalis</name>
    <name type="common">Garden asparagus</name>
    <dbReference type="NCBI Taxonomy" id="4686"/>
    <lineage>
        <taxon>Eukaryota</taxon>
        <taxon>Viridiplantae</taxon>
        <taxon>Streptophyta</taxon>
        <taxon>Embryophyta</taxon>
        <taxon>Tracheophyta</taxon>
        <taxon>Spermatophyta</taxon>
        <taxon>Magnoliopsida</taxon>
        <taxon>Liliopsida</taxon>
        <taxon>Asparagales</taxon>
        <taxon>Asparagaceae</taxon>
        <taxon>Asparagoideae</taxon>
        <taxon>Asparagus</taxon>
    </lineage>
</organism>
<dbReference type="InterPro" id="IPR029058">
    <property type="entry name" value="AB_hydrolase_fold"/>
</dbReference>
<accession>A0A5P1FD70</accession>
<dbReference type="PANTHER" id="PTHR42886">
    <property type="entry name" value="RE40534P-RELATED"/>
    <property type="match status" value="1"/>
</dbReference>
<dbReference type="Proteomes" id="UP000243459">
    <property type="component" value="Chromosome 3"/>
</dbReference>
<sequence>MEAKQQITEGSEISGLSLFSMDADGEKLNSLQHEVPAISQEKITIKNNSGENLVGTLHDVGSNNLVILCHGFRSSKESKTILSITDVLTNEGISVFRFDFSGNGESEGSFQYGNFWREVDDLRAVILYLTGQKRKVDAIVGHSKGGNVVLLYASKYQDISTVINISGRFDLKGGIEGRLGKNFMEKIRKDGFIGVTDKKGEFMYQVTKESLEDRLRTDMRAACLSIEQSCRVLTVHGSEDETVPFEDALEFSKLIINHKLHIVQGADHRYMSHQLELAKTLLEFIRSN</sequence>
<keyword evidence="3" id="KW-1185">Reference proteome</keyword>
<dbReference type="Pfam" id="PF12146">
    <property type="entry name" value="Hydrolase_4"/>
    <property type="match status" value="1"/>
</dbReference>
<evidence type="ECO:0000259" key="1">
    <source>
        <dbReference type="Pfam" id="PF12146"/>
    </source>
</evidence>
<gene>
    <name evidence="2" type="ORF">A4U43_C03F26340</name>
</gene>
<dbReference type="InterPro" id="IPR022742">
    <property type="entry name" value="Hydrolase_4"/>
</dbReference>
<feature type="domain" description="Serine aminopeptidase S33" evidence="1">
    <location>
        <begin position="64"/>
        <end position="184"/>
    </location>
</feature>
<dbReference type="Gramene" id="ONK76318">
    <property type="protein sequence ID" value="ONK76318"/>
    <property type="gene ID" value="A4U43_C03F26340"/>
</dbReference>